<keyword evidence="2" id="KW-1185">Reference proteome</keyword>
<sequence>MAAKEDVLASGVTSLSFLCQPDAEFAVSFNASPDVFFMNDKGSVAMVVKPTGAVHKPIEESSRRYSRHVEYTSEAEEQRQGLTCCDMTFNETRRFLVMGYSNGLVQLLDTSYQYIFLRVAPHERITSAVHTFSFDQTVFAAFSAGKEAVKLVPYIVKKRNIMDSKE</sequence>
<proteinExistence type="predicted"/>
<name>A0A7G2C7W0_9TRYP</name>
<evidence type="ECO:0000313" key="1">
    <source>
        <dbReference type="EMBL" id="CAD2215535.1"/>
    </source>
</evidence>
<evidence type="ECO:0000313" key="2">
    <source>
        <dbReference type="Proteomes" id="UP000515908"/>
    </source>
</evidence>
<evidence type="ECO:0008006" key="3">
    <source>
        <dbReference type="Google" id="ProtNLM"/>
    </source>
</evidence>
<dbReference type="EMBL" id="LR877149">
    <property type="protein sequence ID" value="CAD2215535.1"/>
    <property type="molecule type" value="Genomic_DNA"/>
</dbReference>
<reference evidence="1 2" key="1">
    <citation type="submission" date="2020-08" db="EMBL/GenBank/DDBJ databases">
        <authorList>
            <person name="Newling K."/>
            <person name="Davey J."/>
            <person name="Forrester S."/>
        </authorList>
    </citation>
    <scope>NUCLEOTIDE SEQUENCE [LARGE SCALE GENOMIC DNA]</scope>
    <source>
        <strain evidence="2">Crithidia deanei Carvalho (ATCC PRA-265)</strain>
    </source>
</reference>
<accession>A0A7G2C7W0</accession>
<organism evidence="1 2">
    <name type="scientific">Angomonas deanei</name>
    <dbReference type="NCBI Taxonomy" id="59799"/>
    <lineage>
        <taxon>Eukaryota</taxon>
        <taxon>Discoba</taxon>
        <taxon>Euglenozoa</taxon>
        <taxon>Kinetoplastea</taxon>
        <taxon>Metakinetoplastina</taxon>
        <taxon>Trypanosomatida</taxon>
        <taxon>Trypanosomatidae</taxon>
        <taxon>Strigomonadinae</taxon>
        <taxon>Angomonas</taxon>
    </lineage>
</organism>
<dbReference type="AlphaFoldDB" id="A0A7G2C7W0"/>
<dbReference type="Proteomes" id="UP000515908">
    <property type="component" value="Chromosome 05"/>
</dbReference>
<gene>
    <name evidence="1" type="ORF">ADEAN_000299000</name>
</gene>
<protein>
    <recommendedName>
        <fullName evidence="3">WD domain, G-beta repeat</fullName>
    </recommendedName>
</protein>
<dbReference type="VEuPathDB" id="TriTrypDB:ADEAN_000299000"/>